<dbReference type="InterPro" id="IPR036390">
    <property type="entry name" value="WH_DNA-bd_sf"/>
</dbReference>
<evidence type="ECO:0000259" key="4">
    <source>
        <dbReference type="PROSITE" id="PS51077"/>
    </source>
</evidence>
<dbReference type="Pfam" id="PF09339">
    <property type="entry name" value="HTH_IclR"/>
    <property type="match status" value="1"/>
</dbReference>
<protein>
    <submittedName>
        <fullName evidence="6">Helix-turn-helix domain-containing protein</fullName>
    </submittedName>
</protein>
<dbReference type="Gene3D" id="1.10.10.10">
    <property type="entry name" value="Winged helix-like DNA-binding domain superfamily/Winged helix DNA-binding domain"/>
    <property type="match status" value="1"/>
</dbReference>
<organism evidence="6">
    <name type="scientific">Microbacterium sp. A8/3-1</name>
    <dbReference type="NCBI Taxonomy" id="3160749"/>
    <lineage>
        <taxon>Bacteria</taxon>
        <taxon>Bacillati</taxon>
        <taxon>Actinomycetota</taxon>
        <taxon>Actinomycetes</taxon>
        <taxon>Micrococcales</taxon>
        <taxon>Microbacteriaceae</taxon>
        <taxon>Microbacterium</taxon>
    </lineage>
</organism>
<dbReference type="RefSeq" id="WP_350351662.1">
    <property type="nucleotide sequence ID" value="NZ_CP158357.1"/>
</dbReference>
<dbReference type="GO" id="GO:0003677">
    <property type="term" value="F:DNA binding"/>
    <property type="evidence" value="ECO:0007669"/>
    <property type="project" value="UniProtKB-KW"/>
</dbReference>
<dbReference type="InterPro" id="IPR050707">
    <property type="entry name" value="HTH_MetabolicPath_Reg"/>
</dbReference>
<dbReference type="InterPro" id="IPR014757">
    <property type="entry name" value="Tscrpt_reg_IclR_C"/>
</dbReference>
<gene>
    <name evidence="6" type="ORF">ABS642_21230</name>
</gene>
<proteinExistence type="predicted"/>
<dbReference type="InterPro" id="IPR029016">
    <property type="entry name" value="GAF-like_dom_sf"/>
</dbReference>
<feature type="domain" description="HTH iclR-type" evidence="4">
    <location>
        <begin position="5"/>
        <end position="64"/>
    </location>
</feature>
<dbReference type="GO" id="GO:0003700">
    <property type="term" value="F:DNA-binding transcription factor activity"/>
    <property type="evidence" value="ECO:0007669"/>
    <property type="project" value="TreeGrafter"/>
</dbReference>
<reference evidence="6" key="1">
    <citation type="submission" date="2024-06" db="EMBL/GenBank/DDBJ databases">
        <title>Draft genome sequence of Microbacterium sp. strain A8/3-1, isolated from Oxytropis tragacanthoides Fisch. ex DC. Root nodules in the Altai region of Russia.</title>
        <authorList>
            <person name="Sazanova A."/>
            <person name="Guro P."/>
            <person name="Kuznetsova I."/>
            <person name="Belimov A."/>
            <person name="Safronova V."/>
        </authorList>
    </citation>
    <scope>NUCLEOTIDE SEQUENCE</scope>
    <source>
        <strain evidence="6">A8/3-1</strain>
    </source>
</reference>
<evidence type="ECO:0000313" key="6">
    <source>
        <dbReference type="EMBL" id="XBX78394.1"/>
    </source>
</evidence>
<accession>A0AAU7VXV9</accession>
<name>A0AAU7VXV9_9MICO</name>
<dbReference type="PANTHER" id="PTHR30136">
    <property type="entry name" value="HELIX-TURN-HELIX TRANSCRIPTIONAL REGULATOR, ICLR FAMILY"/>
    <property type="match status" value="1"/>
</dbReference>
<keyword evidence="3" id="KW-0804">Transcription</keyword>
<dbReference type="EMBL" id="CP158357">
    <property type="protein sequence ID" value="XBX78394.1"/>
    <property type="molecule type" value="Genomic_DNA"/>
</dbReference>
<dbReference type="SUPFAM" id="SSF46785">
    <property type="entry name" value="Winged helix' DNA-binding domain"/>
    <property type="match status" value="1"/>
</dbReference>
<keyword evidence="2" id="KW-0238">DNA-binding</keyword>
<dbReference type="Pfam" id="PF01614">
    <property type="entry name" value="IclR_C"/>
    <property type="match status" value="1"/>
</dbReference>
<evidence type="ECO:0000256" key="3">
    <source>
        <dbReference type="ARBA" id="ARBA00023163"/>
    </source>
</evidence>
<evidence type="ECO:0000259" key="5">
    <source>
        <dbReference type="PROSITE" id="PS51078"/>
    </source>
</evidence>
<evidence type="ECO:0000256" key="1">
    <source>
        <dbReference type="ARBA" id="ARBA00023015"/>
    </source>
</evidence>
<feature type="domain" description="IclR-ED" evidence="5">
    <location>
        <begin position="65"/>
        <end position="232"/>
    </location>
</feature>
<evidence type="ECO:0000256" key="2">
    <source>
        <dbReference type="ARBA" id="ARBA00023125"/>
    </source>
</evidence>
<dbReference type="Gene3D" id="3.30.450.40">
    <property type="match status" value="1"/>
</dbReference>
<sequence length="232" mass="24889">MKEISKTADRALDILVELRDGEPATPQQLSRRISANRTVVQRLLMTLLARGFVVKTGGEYALAPRMSRLADAVAPRLRAASQRSLLALGRKVSETVVLQIVDGDDIVVLVEAVPTSEIALQVRHGVGSRSSMLRSASGLAILPFLPASMKARILDGAGPGIHDRVSEIERVKFAISSSELQDGVSGIAVPVFGPEGVEASIAVLVPAPREGDLTRYLPDLKRQAKRIESLMV</sequence>
<dbReference type="GO" id="GO:0045892">
    <property type="term" value="P:negative regulation of DNA-templated transcription"/>
    <property type="evidence" value="ECO:0007669"/>
    <property type="project" value="TreeGrafter"/>
</dbReference>
<dbReference type="InterPro" id="IPR036388">
    <property type="entry name" value="WH-like_DNA-bd_sf"/>
</dbReference>
<dbReference type="InterPro" id="IPR005471">
    <property type="entry name" value="Tscrpt_reg_IclR_N"/>
</dbReference>
<dbReference type="AlphaFoldDB" id="A0AAU7VXV9"/>
<keyword evidence="1" id="KW-0805">Transcription regulation</keyword>
<dbReference type="SMART" id="SM00346">
    <property type="entry name" value="HTH_ICLR"/>
    <property type="match status" value="1"/>
</dbReference>
<dbReference type="PROSITE" id="PS51077">
    <property type="entry name" value="HTH_ICLR"/>
    <property type="match status" value="1"/>
</dbReference>
<dbReference type="PANTHER" id="PTHR30136:SF35">
    <property type="entry name" value="HTH-TYPE TRANSCRIPTIONAL REGULATOR RV1719"/>
    <property type="match status" value="1"/>
</dbReference>
<dbReference type="PROSITE" id="PS51078">
    <property type="entry name" value="ICLR_ED"/>
    <property type="match status" value="1"/>
</dbReference>
<dbReference type="SUPFAM" id="SSF55781">
    <property type="entry name" value="GAF domain-like"/>
    <property type="match status" value="1"/>
</dbReference>